<proteinExistence type="predicted"/>
<reference evidence="3" key="1">
    <citation type="submission" date="2025-08" db="UniProtKB">
        <authorList>
            <consortium name="RefSeq"/>
        </authorList>
    </citation>
    <scope>IDENTIFICATION</scope>
    <source>
        <tissue evidence="3">Whole organism</tissue>
    </source>
</reference>
<evidence type="ECO:0000313" key="3">
    <source>
        <dbReference type="RefSeq" id="XP_018021901.1"/>
    </source>
</evidence>
<organism evidence="2 3">
    <name type="scientific">Hyalella azteca</name>
    <name type="common">Amphipod</name>
    <dbReference type="NCBI Taxonomy" id="294128"/>
    <lineage>
        <taxon>Eukaryota</taxon>
        <taxon>Metazoa</taxon>
        <taxon>Ecdysozoa</taxon>
        <taxon>Arthropoda</taxon>
        <taxon>Crustacea</taxon>
        <taxon>Multicrustacea</taxon>
        <taxon>Malacostraca</taxon>
        <taxon>Eumalacostraca</taxon>
        <taxon>Peracarida</taxon>
        <taxon>Amphipoda</taxon>
        <taxon>Senticaudata</taxon>
        <taxon>Talitrida</taxon>
        <taxon>Talitroidea</taxon>
        <taxon>Hyalellidae</taxon>
        <taxon>Hyalella</taxon>
    </lineage>
</organism>
<evidence type="ECO:0000313" key="2">
    <source>
        <dbReference type="Proteomes" id="UP000694843"/>
    </source>
</evidence>
<dbReference type="Proteomes" id="UP000694843">
    <property type="component" value="Unplaced"/>
</dbReference>
<dbReference type="KEGG" id="hazt:108678074"/>
<evidence type="ECO:0000256" key="1">
    <source>
        <dbReference type="SAM" id="SignalP"/>
    </source>
</evidence>
<gene>
    <name evidence="3" type="primary">LOC108678074</name>
</gene>
<accession>A0A8B7P9P2</accession>
<dbReference type="GeneID" id="108678074"/>
<sequence>MAAHLAALLVISSLLNGFGAADTSTLPPGAPDRTYVAYAADGLAIVGAAAREPVGPPSRAAFVANITANTTDTTALTAPATVAELFNKFLYNPASEYISNLTAKFPQSSIYNILLEHQYINLNNFWNSTEGGVLRRLASVVQLPTDKLQDIEVFITTTAQDIPRVLEGAGQNVNKFVEELGANLMPDTMGNLMHAMPWMH</sequence>
<keyword evidence="1" id="KW-0732">Signal</keyword>
<name>A0A8B7P9P2_HYAAZ</name>
<feature type="signal peptide" evidence="1">
    <location>
        <begin position="1"/>
        <end position="21"/>
    </location>
</feature>
<feature type="chain" id="PRO_5034054780" evidence="1">
    <location>
        <begin position="22"/>
        <end position="200"/>
    </location>
</feature>
<dbReference type="AlphaFoldDB" id="A0A8B7P9P2"/>
<keyword evidence="2" id="KW-1185">Reference proteome</keyword>
<protein>
    <submittedName>
        <fullName evidence="3">Uncharacterized protein LOC108678074</fullName>
    </submittedName>
</protein>
<dbReference type="RefSeq" id="XP_018021901.1">
    <property type="nucleotide sequence ID" value="XM_018166412.2"/>
</dbReference>